<reference evidence="3" key="1">
    <citation type="submission" date="2018-08" db="EMBL/GenBank/DDBJ databases">
        <authorList>
            <person name="Rossello M."/>
        </authorList>
    </citation>
    <scope>NUCLEOTIDE SEQUENCE [LARGE SCALE GENOMIC DNA]</scope>
    <source>
        <strain evidence="3">cv. Chinese Spring</strain>
    </source>
</reference>
<dbReference type="Gramene" id="TraesARI2A03G00826100.1">
    <property type="protein sequence ID" value="TraesARI2A03G00826100.1.CDS1"/>
    <property type="gene ID" value="TraesARI2A03G00826100"/>
</dbReference>
<dbReference type="RefSeq" id="XP_044454413.1">
    <property type="nucleotide sequence ID" value="XM_044598478.1"/>
</dbReference>
<dbReference type="Gramene" id="TraesROB_scaffold_130458_01G000100.1">
    <property type="protein sequence ID" value="TraesROB_scaffold_130458_01G000100.1"/>
    <property type="gene ID" value="TraesROB_scaffold_130458_01G000100"/>
</dbReference>
<dbReference type="InterPro" id="IPR005174">
    <property type="entry name" value="KIB1-4_b-propeller"/>
</dbReference>
<dbReference type="Gramene" id="TraesCAD_scaffold_004191_01G000100.1">
    <property type="protein sequence ID" value="TraesCAD_scaffold_004191_01G000100.1"/>
    <property type="gene ID" value="TraesCAD_scaffold_004191_01G000100"/>
</dbReference>
<feature type="domain" description="KIB1-4 beta-propeller" evidence="2">
    <location>
        <begin position="71"/>
        <end position="371"/>
    </location>
</feature>
<dbReference type="Gramene" id="TraesLDM2A03G00819710.1">
    <property type="protein sequence ID" value="TraesLDM2A03G00819710.1.CDS1"/>
    <property type="gene ID" value="TraesLDM2A03G00819710"/>
</dbReference>
<evidence type="ECO:0000313" key="4">
    <source>
        <dbReference type="Proteomes" id="UP000019116"/>
    </source>
</evidence>
<dbReference type="STRING" id="4565.A0A3B6B9T0"/>
<keyword evidence="4" id="KW-1185">Reference proteome</keyword>
<sequence length="400" mass="43881">MQCGETNQQWPPPPPPPGASLPPDMLANIHGRLSLLDRLSFATVFHTSRAAFRPEAPWLVLPGDTPETATLFSLSERGAATARAPWADHVVLGSTSRCWLVTADDEAQMCIVNPVTGERCALPAITTIPGLIEKWGGFTMAEQKDFLRGPPYPGGRDLPPRGTYTIRADLMRHFFYRKVVVSDCAAMLITTPQLGVPAFSTAEGGEWRLAPSRDGVEDAIHYNGKFYSITYKGGVEVWEQSPDATGMFTSAVVAPRLPNADGDPWSCRKYLVAAPGGRLMVVLEDSKEITDEYYGRRRTCSFKVQILDADGEQWKETDDIGDAALFVGVNSSMCVSAREHPEIRAGCVYYTENDVGPCNDTYDQSGVGVFNLKDGRAEKVQGLGQHRNWPPPAWFIPSIQ</sequence>
<reference evidence="3" key="2">
    <citation type="submission" date="2018-10" db="UniProtKB">
        <authorList>
            <consortium name="EnsemblPlants"/>
        </authorList>
    </citation>
    <scope>IDENTIFICATION</scope>
</reference>
<dbReference type="Gramene" id="TraesLDM2A03G00819710.2">
    <property type="protein sequence ID" value="TraesLDM2A03G00819710.2.CDS1"/>
    <property type="gene ID" value="TraesLDM2A03G00819710"/>
</dbReference>
<organism evidence="3">
    <name type="scientific">Triticum aestivum</name>
    <name type="common">Wheat</name>
    <dbReference type="NCBI Taxonomy" id="4565"/>
    <lineage>
        <taxon>Eukaryota</taxon>
        <taxon>Viridiplantae</taxon>
        <taxon>Streptophyta</taxon>
        <taxon>Embryophyta</taxon>
        <taxon>Tracheophyta</taxon>
        <taxon>Spermatophyta</taxon>
        <taxon>Magnoliopsida</taxon>
        <taxon>Liliopsida</taxon>
        <taxon>Poales</taxon>
        <taxon>Poaceae</taxon>
        <taxon>BOP clade</taxon>
        <taxon>Pooideae</taxon>
        <taxon>Triticodae</taxon>
        <taxon>Triticeae</taxon>
        <taxon>Triticinae</taxon>
        <taxon>Triticum</taxon>
    </lineage>
</organism>
<dbReference type="EnsemblPlants" id="TraesCS2A02G563000.1">
    <property type="protein sequence ID" value="TraesCS2A02G563000.1.cds1"/>
    <property type="gene ID" value="TraesCS2A02G563000"/>
</dbReference>
<dbReference type="Gramene" id="TraesCS2A02G563000.1">
    <property type="protein sequence ID" value="TraesCS2A02G563000.1.cds1"/>
    <property type="gene ID" value="TraesCS2A02G563000"/>
</dbReference>
<dbReference type="OrthoDB" id="694239at2759"/>
<dbReference type="GeneID" id="123186773"/>
<dbReference type="PANTHER" id="PTHR45560:SF3">
    <property type="entry name" value="DUF295 DOMAIN-CONTAINING PROTEIN"/>
    <property type="match status" value="1"/>
</dbReference>
<dbReference type="Pfam" id="PF03478">
    <property type="entry name" value="Beta-prop_KIB1-4"/>
    <property type="match status" value="1"/>
</dbReference>
<dbReference type="Gramene" id="TraesWEE_scaffold_154330_01G000300.1">
    <property type="protein sequence ID" value="TraesWEE_scaffold_154330_01G000300.1"/>
    <property type="gene ID" value="TraesWEE_scaffold_154330_01G000300"/>
</dbReference>
<gene>
    <name evidence="3" type="primary">LOC123186773</name>
</gene>
<protein>
    <recommendedName>
        <fullName evidence="2">KIB1-4 beta-propeller domain-containing protein</fullName>
    </recommendedName>
</protein>
<dbReference type="Gramene" id="TraesCS2A03G1358600.1">
    <property type="protein sequence ID" value="TraesCS2A03G1358600.1.CDS1"/>
    <property type="gene ID" value="TraesCS2A03G1358600"/>
</dbReference>
<dbReference type="Gramene" id="TraesNOR2A03G00825640.1">
    <property type="protein sequence ID" value="TraesNOR2A03G00825640.1.CDS1"/>
    <property type="gene ID" value="TraesNOR2A03G00825640"/>
</dbReference>
<feature type="compositionally biased region" description="Pro residues" evidence="1">
    <location>
        <begin position="10"/>
        <end position="20"/>
    </location>
</feature>
<dbReference type="AlphaFoldDB" id="A0A3B6B9T0"/>
<evidence type="ECO:0000256" key="1">
    <source>
        <dbReference type="SAM" id="MobiDB-lite"/>
    </source>
</evidence>
<accession>A0A3B6B9T0</accession>
<proteinExistence type="predicted"/>
<evidence type="ECO:0000313" key="3">
    <source>
        <dbReference type="EnsemblPlants" id="TraesCS2A02G563000.1.cds1"/>
    </source>
</evidence>
<dbReference type="PANTHER" id="PTHR45560">
    <property type="entry name" value="OS04G0163150 PROTEIN-RELATED"/>
    <property type="match status" value="1"/>
</dbReference>
<name>A0A3B6B9T0_WHEAT</name>
<evidence type="ECO:0000259" key="2">
    <source>
        <dbReference type="Pfam" id="PF03478"/>
    </source>
</evidence>
<dbReference type="RefSeq" id="XP_044454412.1">
    <property type="nucleotide sequence ID" value="XM_044598477.1"/>
</dbReference>
<feature type="region of interest" description="Disordered" evidence="1">
    <location>
        <begin position="1"/>
        <end position="22"/>
    </location>
</feature>
<dbReference type="Gramene" id="TraesJAG2A03G00811690.1">
    <property type="protein sequence ID" value="TraesJAG2A03G00811690.1.CDS1"/>
    <property type="gene ID" value="TraesJAG2A03G00811690"/>
</dbReference>
<dbReference type="Proteomes" id="UP000019116">
    <property type="component" value="Chromosome 2A"/>
</dbReference>